<dbReference type="GO" id="GO:0045893">
    <property type="term" value="P:positive regulation of DNA-templated transcription"/>
    <property type="evidence" value="ECO:0007669"/>
    <property type="project" value="InterPro"/>
</dbReference>
<proteinExistence type="predicted"/>
<evidence type="ECO:0000256" key="5">
    <source>
        <dbReference type="ARBA" id="ARBA00023163"/>
    </source>
</evidence>
<dbReference type="STRING" id="623744.A0A553N2Z6"/>
<evidence type="ECO:0000256" key="6">
    <source>
        <dbReference type="ARBA" id="ARBA00023242"/>
    </source>
</evidence>
<dbReference type="PROSITE" id="PS51936">
    <property type="entry name" value="POU_4"/>
    <property type="match status" value="1"/>
</dbReference>
<keyword evidence="5" id="KW-0804">Transcription</keyword>
<evidence type="ECO:0000313" key="11">
    <source>
        <dbReference type="Proteomes" id="UP000316079"/>
    </source>
</evidence>
<dbReference type="InterPro" id="IPR001387">
    <property type="entry name" value="Cro/C1-type_HTH"/>
</dbReference>
<keyword evidence="4" id="KW-0371">Homeobox</keyword>
<evidence type="ECO:0000256" key="2">
    <source>
        <dbReference type="ARBA" id="ARBA00023015"/>
    </source>
</evidence>
<gene>
    <name evidence="10" type="ORF">DNTS_024218</name>
</gene>
<dbReference type="Gene3D" id="1.10.260.40">
    <property type="entry name" value="lambda repressor-like DNA-binding domains"/>
    <property type="match status" value="1"/>
</dbReference>
<keyword evidence="2" id="KW-0805">Transcription regulation</keyword>
<feature type="domain" description="HNF-p1" evidence="9">
    <location>
        <begin position="8"/>
        <end position="39"/>
    </location>
</feature>
<dbReference type="InterPro" id="IPR044869">
    <property type="entry name" value="HNF-1_POU"/>
</dbReference>
<evidence type="ECO:0000256" key="4">
    <source>
        <dbReference type="ARBA" id="ARBA00023155"/>
    </source>
</evidence>
<protein>
    <submittedName>
        <fullName evidence="10">Uncharacterized protein</fullName>
    </submittedName>
</protein>
<accession>A0A553N2Z6</accession>
<comment type="subcellular location">
    <subcellularLocation>
        <location evidence="1">Nucleus</location>
    </subcellularLocation>
</comment>
<sequence>MKMSHYTDEPRFTIEQIDMLQRLRRSGMTRQDILHALDTLERLDREHVEKFGHRHVSGANHTNSSNASTSSNPCTTSSNNLTASSSTTSTATQTSFRGSGLSPSPSNSYDTSPPPTVPTSTPVVAPLIQNGRDGIAAFTNGKLSPPRFTVSSISSRAFPFEHPDEEMDIDDRVEELMRMDSAILKEEIKAFLGNRRISQAVVAQVTGISQSRISHWLLQQGSDLSEQKKRAFYRWYQLEKTNPVCQNSESSNSTMTVISNGTVYSSGATLAMRPAPVVLEEMLEWRQTPPPISSTQGSFRLRQTQAAAEEDEDYEEAQRH</sequence>
<evidence type="ECO:0000256" key="3">
    <source>
        <dbReference type="ARBA" id="ARBA00023125"/>
    </source>
</evidence>
<keyword evidence="3" id="KW-0238">DNA-binding</keyword>
<dbReference type="CDD" id="cd00093">
    <property type="entry name" value="HTH_XRE"/>
    <property type="match status" value="1"/>
</dbReference>
<dbReference type="InterPro" id="IPR010982">
    <property type="entry name" value="Lambda_DNA-bd_dom_sf"/>
</dbReference>
<dbReference type="AlphaFoldDB" id="A0A553N2Z6"/>
<feature type="region of interest" description="Disordered" evidence="7">
    <location>
        <begin position="55"/>
        <end position="124"/>
    </location>
</feature>
<evidence type="ECO:0000256" key="7">
    <source>
        <dbReference type="SAM" id="MobiDB-lite"/>
    </source>
</evidence>
<dbReference type="OrthoDB" id="5856131at2759"/>
<dbReference type="PANTHER" id="PTHR14618">
    <property type="entry name" value="HOMEODOX-CONTAINING PROTEIN 1 HMBOX1"/>
    <property type="match status" value="1"/>
</dbReference>
<dbReference type="PROSITE" id="PS51937">
    <property type="entry name" value="HNF_P1"/>
    <property type="match status" value="1"/>
</dbReference>
<keyword evidence="11" id="KW-1185">Reference proteome</keyword>
<dbReference type="EMBL" id="SRMA01027103">
    <property type="protein sequence ID" value="TRY59793.1"/>
    <property type="molecule type" value="Genomic_DNA"/>
</dbReference>
<feature type="compositionally biased region" description="Acidic residues" evidence="7">
    <location>
        <begin position="308"/>
        <end position="320"/>
    </location>
</feature>
<dbReference type="InterPro" id="IPR040363">
    <property type="entry name" value="HMBOX1"/>
</dbReference>
<organism evidence="10 11">
    <name type="scientific">Danionella cerebrum</name>
    <dbReference type="NCBI Taxonomy" id="2873325"/>
    <lineage>
        <taxon>Eukaryota</taxon>
        <taxon>Metazoa</taxon>
        <taxon>Chordata</taxon>
        <taxon>Craniata</taxon>
        <taxon>Vertebrata</taxon>
        <taxon>Euteleostomi</taxon>
        <taxon>Actinopterygii</taxon>
        <taxon>Neopterygii</taxon>
        <taxon>Teleostei</taxon>
        <taxon>Ostariophysi</taxon>
        <taxon>Cypriniformes</taxon>
        <taxon>Danionidae</taxon>
        <taxon>Danioninae</taxon>
        <taxon>Danionella</taxon>
    </lineage>
</organism>
<evidence type="ECO:0000256" key="1">
    <source>
        <dbReference type="ARBA" id="ARBA00004123"/>
    </source>
</evidence>
<dbReference type="FunFam" id="1.10.260.40:FF:000011">
    <property type="entry name" value="homeobox-containing protein 1 isoform X2"/>
    <property type="match status" value="1"/>
</dbReference>
<dbReference type="Proteomes" id="UP000316079">
    <property type="component" value="Unassembled WGS sequence"/>
</dbReference>
<feature type="region of interest" description="Disordered" evidence="7">
    <location>
        <begin position="287"/>
        <end position="320"/>
    </location>
</feature>
<dbReference type="Pfam" id="PF04814">
    <property type="entry name" value="HNF-1_N"/>
    <property type="match status" value="1"/>
</dbReference>
<evidence type="ECO:0000259" key="8">
    <source>
        <dbReference type="PROSITE" id="PS51936"/>
    </source>
</evidence>
<dbReference type="PANTHER" id="PTHR14618:SF4">
    <property type="entry name" value="HOMEOBOX-CONTAINING PROTEIN 1 ISOFORM X1-RELATED"/>
    <property type="match status" value="1"/>
</dbReference>
<feature type="domain" description="POU-specific atypical" evidence="8">
    <location>
        <begin position="156"/>
        <end position="252"/>
    </location>
</feature>
<feature type="compositionally biased region" description="Low complexity" evidence="7">
    <location>
        <begin position="62"/>
        <end position="95"/>
    </location>
</feature>
<dbReference type="InterPro" id="IPR006899">
    <property type="entry name" value="HNF-1_N"/>
</dbReference>
<feature type="compositionally biased region" description="Polar residues" evidence="7">
    <location>
        <begin position="293"/>
        <end position="305"/>
    </location>
</feature>
<dbReference type="InterPro" id="IPR044866">
    <property type="entry name" value="HNF_P1"/>
</dbReference>
<name>A0A553N2Z6_9TELE</name>
<feature type="compositionally biased region" description="Polar residues" evidence="7">
    <location>
        <begin position="101"/>
        <end position="110"/>
    </location>
</feature>
<keyword evidence="6" id="KW-0539">Nucleus</keyword>
<evidence type="ECO:0000313" key="10">
    <source>
        <dbReference type="EMBL" id="TRY59793.1"/>
    </source>
</evidence>
<reference evidence="10 11" key="1">
    <citation type="journal article" date="2019" name="Sci. Data">
        <title>Hybrid genome assembly and annotation of Danionella translucida.</title>
        <authorList>
            <person name="Kadobianskyi M."/>
            <person name="Schulze L."/>
            <person name="Schuelke M."/>
            <person name="Judkewitz B."/>
        </authorList>
    </citation>
    <scope>NUCLEOTIDE SEQUENCE [LARGE SCALE GENOMIC DNA]</scope>
    <source>
        <strain evidence="10 11">Bolton</strain>
    </source>
</reference>
<dbReference type="GO" id="GO:0003691">
    <property type="term" value="F:double-stranded telomeric DNA binding"/>
    <property type="evidence" value="ECO:0007669"/>
    <property type="project" value="InterPro"/>
</dbReference>
<comment type="caution">
    <text evidence="10">The sequence shown here is derived from an EMBL/GenBank/DDBJ whole genome shotgun (WGS) entry which is preliminary data.</text>
</comment>
<dbReference type="GO" id="GO:0005634">
    <property type="term" value="C:nucleus"/>
    <property type="evidence" value="ECO:0007669"/>
    <property type="project" value="UniProtKB-SubCell"/>
</dbReference>
<dbReference type="SUPFAM" id="SSF47413">
    <property type="entry name" value="lambda repressor-like DNA-binding domains"/>
    <property type="match status" value="1"/>
</dbReference>
<evidence type="ECO:0000259" key="9">
    <source>
        <dbReference type="PROSITE" id="PS51937"/>
    </source>
</evidence>